<dbReference type="AlphaFoldDB" id="A0A1T1HC92"/>
<keyword evidence="1" id="KW-1133">Transmembrane helix</keyword>
<protein>
    <submittedName>
        <fullName evidence="2">Uncharacterized protein</fullName>
    </submittedName>
</protein>
<keyword evidence="1" id="KW-0812">Transmembrane</keyword>
<proteinExistence type="predicted"/>
<comment type="caution">
    <text evidence="2">The sequence shown here is derived from an EMBL/GenBank/DDBJ whole genome shotgun (WGS) entry which is preliminary data.</text>
</comment>
<feature type="transmembrane region" description="Helical" evidence="1">
    <location>
        <begin position="9"/>
        <end position="29"/>
    </location>
</feature>
<keyword evidence="3" id="KW-1185">Reference proteome</keyword>
<evidence type="ECO:0000256" key="1">
    <source>
        <dbReference type="SAM" id="Phobius"/>
    </source>
</evidence>
<feature type="transmembrane region" description="Helical" evidence="1">
    <location>
        <begin position="67"/>
        <end position="88"/>
    </location>
</feature>
<keyword evidence="1" id="KW-0472">Membrane</keyword>
<evidence type="ECO:0000313" key="2">
    <source>
        <dbReference type="EMBL" id="OOV87445.1"/>
    </source>
</evidence>
<accession>A0A1T1HC92</accession>
<name>A0A1T1HC92_OCELI</name>
<organism evidence="2 3">
    <name type="scientific">Oceanospirillum linum</name>
    <dbReference type="NCBI Taxonomy" id="966"/>
    <lineage>
        <taxon>Bacteria</taxon>
        <taxon>Pseudomonadati</taxon>
        <taxon>Pseudomonadota</taxon>
        <taxon>Gammaproteobacteria</taxon>
        <taxon>Oceanospirillales</taxon>
        <taxon>Oceanospirillaceae</taxon>
        <taxon>Oceanospirillum</taxon>
    </lineage>
</organism>
<dbReference type="EMBL" id="MTSD02000003">
    <property type="protein sequence ID" value="OOV87445.1"/>
    <property type="molecule type" value="Genomic_DNA"/>
</dbReference>
<sequence length="91" mass="10291">MYSIKNRWVLWGLALMVVPSVAMMSGYWAELTEVQKCIAEGMGFDYRVGECIEGRTIFVPFSERQPLLVNSGILLSMLGLVLCLIGLYKKR</sequence>
<dbReference type="Proteomes" id="UP000190064">
    <property type="component" value="Unassembled WGS sequence"/>
</dbReference>
<reference evidence="2" key="1">
    <citation type="submission" date="2017-02" db="EMBL/GenBank/DDBJ databases">
        <title>Draft Genome Sequence of the Salt Water Bacterium Oceanospirillum linum ATCC 11336.</title>
        <authorList>
            <person name="Trachtenberg A.M."/>
            <person name="Carney J.G."/>
            <person name="Linnane J.D."/>
            <person name="Rheaume B.A."/>
            <person name="Pitts N.L."/>
            <person name="Mykles D.L."/>
            <person name="Maclea K.S."/>
        </authorList>
    </citation>
    <scope>NUCLEOTIDE SEQUENCE [LARGE SCALE GENOMIC DNA]</scope>
    <source>
        <strain evidence="2">ATCC 11336</strain>
    </source>
</reference>
<gene>
    <name evidence="2" type="ORF">BTA35_0210545</name>
</gene>
<evidence type="ECO:0000313" key="3">
    <source>
        <dbReference type="Proteomes" id="UP000190064"/>
    </source>
</evidence>